<comment type="caution">
    <text evidence="1">The sequence shown here is derived from an EMBL/GenBank/DDBJ whole genome shotgun (WGS) entry which is preliminary data.</text>
</comment>
<dbReference type="AlphaFoldDB" id="A0A8X6XY99"/>
<organism evidence="1 2">
    <name type="scientific">Trichonephila inaurata madagascariensis</name>
    <dbReference type="NCBI Taxonomy" id="2747483"/>
    <lineage>
        <taxon>Eukaryota</taxon>
        <taxon>Metazoa</taxon>
        <taxon>Ecdysozoa</taxon>
        <taxon>Arthropoda</taxon>
        <taxon>Chelicerata</taxon>
        <taxon>Arachnida</taxon>
        <taxon>Araneae</taxon>
        <taxon>Araneomorphae</taxon>
        <taxon>Entelegynae</taxon>
        <taxon>Araneoidea</taxon>
        <taxon>Nephilidae</taxon>
        <taxon>Trichonephila</taxon>
        <taxon>Trichonephila inaurata</taxon>
    </lineage>
</organism>
<dbReference type="Proteomes" id="UP000886998">
    <property type="component" value="Unassembled WGS sequence"/>
</dbReference>
<protein>
    <submittedName>
        <fullName evidence="1">Uncharacterized protein</fullName>
    </submittedName>
</protein>
<keyword evidence="2" id="KW-1185">Reference proteome</keyword>
<reference evidence="1" key="1">
    <citation type="submission" date="2020-08" db="EMBL/GenBank/DDBJ databases">
        <title>Multicomponent nature underlies the extraordinary mechanical properties of spider dragline silk.</title>
        <authorList>
            <person name="Kono N."/>
            <person name="Nakamura H."/>
            <person name="Mori M."/>
            <person name="Yoshida Y."/>
            <person name="Ohtoshi R."/>
            <person name="Malay A.D."/>
            <person name="Moran D.A.P."/>
            <person name="Tomita M."/>
            <person name="Numata K."/>
            <person name="Arakawa K."/>
        </authorList>
    </citation>
    <scope>NUCLEOTIDE SEQUENCE</scope>
</reference>
<dbReference type="EMBL" id="BMAV01013332">
    <property type="protein sequence ID" value="GFY60914.1"/>
    <property type="molecule type" value="Genomic_DNA"/>
</dbReference>
<accession>A0A8X6XY99</accession>
<evidence type="ECO:0000313" key="2">
    <source>
        <dbReference type="Proteomes" id="UP000886998"/>
    </source>
</evidence>
<dbReference type="OrthoDB" id="10275912at2759"/>
<sequence length="99" mass="11294">MHKPTIGCGGSRCVQHQVSFHISFTLYTTEYHSAARIFMYNNVPHRLMVTGEAALIVAVFTQTFKPVVWEDSVTIIYGSMSRGRKQKLDQHMHHSSLNE</sequence>
<gene>
    <name evidence="1" type="ORF">TNIN_181321</name>
</gene>
<proteinExistence type="predicted"/>
<name>A0A8X6XY99_9ARAC</name>
<evidence type="ECO:0000313" key="1">
    <source>
        <dbReference type="EMBL" id="GFY60914.1"/>
    </source>
</evidence>